<evidence type="ECO:0000313" key="2">
    <source>
        <dbReference type="Proteomes" id="UP000199406"/>
    </source>
</evidence>
<reference evidence="2" key="1">
    <citation type="submission" date="2016-10" db="EMBL/GenBank/DDBJ databases">
        <authorList>
            <person name="Varghese N."/>
            <person name="Submissions S."/>
        </authorList>
    </citation>
    <scope>NUCLEOTIDE SEQUENCE [LARGE SCALE GENOMIC DNA]</scope>
    <source>
        <strain evidence="2">DSM 44268</strain>
    </source>
</reference>
<protein>
    <submittedName>
        <fullName evidence="1">Uncharacterized protein</fullName>
    </submittedName>
</protein>
<keyword evidence="2" id="KW-1185">Reference proteome</keyword>
<dbReference type="AlphaFoldDB" id="A0A1G7H9W9"/>
<organism evidence="1 2">
    <name type="scientific">Blastococcus aurantiacus</name>
    <dbReference type="NCBI Taxonomy" id="1550231"/>
    <lineage>
        <taxon>Bacteria</taxon>
        <taxon>Bacillati</taxon>
        <taxon>Actinomycetota</taxon>
        <taxon>Actinomycetes</taxon>
        <taxon>Geodermatophilales</taxon>
        <taxon>Geodermatophilaceae</taxon>
        <taxon>Blastococcus</taxon>
    </lineage>
</organism>
<dbReference type="Proteomes" id="UP000199406">
    <property type="component" value="Unassembled WGS sequence"/>
</dbReference>
<evidence type="ECO:0000313" key="1">
    <source>
        <dbReference type="EMBL" id="SDE97113.1"/>
    </source>
</evidence>
<dbReference type="EMBL" id="FNBT01000001">
    <property type="protein sequence ID" value="SDE97113.1"/>
    <property type="molecule type" value="Genomic_DNA"/>
</dbReference>
<name>A0A1G7H9W9_9ACTN</name>
<dbReference type="OrthoDB" id="5177754at2"/>
<dbReference type="STRING" id="1550231.SAMN05660662_0460"/>
<dbReference type="RefSeq" id="WP_091763512.1">
    <property type="nucleotide sequence ID" value="NZ_FNBT01000001.1"/>
</dbReference>
<accession>A0A1G7H9W9</accession>
<proteinExistence type="predicted"/>
<gene>
    <name evidence="1" type="ORF">SAMN05660662_0460</name>
</gene>
<sequence length="62" mass="6738">MDRRDYQRPPDIAVAPEPVALGYSDQAFVLVADGVIRRVVGPPGAPTSEETLEVPADIFFQP</sequence>